<organism evidence="1 2">
    <name type="scientific">Methanosarcina acetivorans</name>
    <dbReference type="NCBI Taxonomy" id="2214"/>
    <lineage>
        <taxon>Archaea</taxon>
        <taxon>Methanobacteriati</taxon>
        <taxon>Methanobacteriota</taxon>
        <taxon>Stenosarchaea group</taxon>
        <taxon>Methanomicrobia</taxon>
        <taxon>Methanosarcinales</taxon>
        <taxon>Methanosarcinaceae</taxon>
        <taxon>Methanosarcina</taxon>
    </lineage>
</organism>
<dbReference type="RefSeq" id="WP_048065338.1">
    <property type="nucleotide sequence ID" value="NZ_DUJU01000124.1"/>
</dbReference>
<dbReference type="EMBL" id="DUJU01000124">
    <property type="protein sequence ID" value="HIH94474.1"/>
    <property type="molecule type" value="Genomic_DNA"/>
</dbReference>
<dbReference type="AlphaFoldDB" id="A0A832W7Q4"/>
<proteinExistence type="predicted"/>
<evidence type="ECO:0000313" key="1">
    <source>
        <dbReference type="EMBL" id="HIH94474.1"/>
    </source>
</evidence>
<dbReference type="Proteomes" id="UP000600774">
    <property type="component" value="Unassembled WGS sequence"/>
</dbReference>
<evidence type="ECO:0000313" key="2">
    <source>
        <dbReference type="Proteomes" id="UP000600774"/>
    </source>
</evidence>
<reference evidence="1" key="1">
    <citation type="journal article" date="2020" name="bioRxiv">
        <title>A rank-normalized archaeal taxonomy based on genome phylogeny resolves widespread incomplete and uneven classifications.</title>
        <authorList>
            <person name="Rinke C."/>
            <person name="Chuvochina M."/>
            <person name="Mussig A.J."/>
            <person name="Chaumeil P.-A."/>
            <person name="Waite D.W."/>
            <person name="Whitman W.B."/>
            <person name="Parks D.H."/>
            <person name="Hugenholtz P."/>
        </authorList>
    </citation>
    <scope>NUCLEOTIDE SEQUENCE</scope>
    <source>
        <strain evidence="1">UBA8876</strain>
    </source>
</reference>
<protein>
    <submittedName>
        <fullName evidence="1">Uncharacterized protein</fullName>
    </submittedName>
</protein>
<name>A0A832W7Q4_9EURY</name>
<accession>A0A832W7Q4</accession>
<dbReference type="GeneID" id="1474113"/>
<gene>
    <name evidence="1" type="ORF">HA338_10745</name>
</gene>
<sequence length="104" mass="11900">MSTDIEEEKRLDVRTSPEMYDIIKGTGKSINTAVNDALNIVYGKKTITGNIPIDLDIPIDIYEKMERKFTSVEEAAPLLVELTYLDLRLSETRQKLKKLQINKN</sequence>
<comment type="caution">
    <text evidence="1">The sequence shown here is derived from an EMBL/GenBank/DDBJ whole genome shotgun (WGS) entry which is preliminary data.</text>
</comment>